<keyword evidence="3" id="KW-0479">Metal-binding</keyword>
<dbReference type="GO" id="GO:0008168">
    <property type="term" value="F:methyltransferase activity"/>
    <property type="evidence" value="ECO:0007669"/>
    <property type="project" value="UniProtKB-KW"/>
</dbReference>
<keyword evidence="5" id="KW-0408">Iron</keyword>
<dbReference type="Pfam" id="PF24472">
    <property type="entry name" value="ARM_KDM8_N"/>
    <property type="match status" value="1"/>
</dbReference>
<comment type="subcellular location">
    <subcellularLocation>
        <location evidence="2">Nucleus</location>
    </subcellularLocation>
</comment>
<evidence type="ECO:0000256" key="2">
    <source>
        <dbReference type="ARBA" id="ARBA00004123"/>
    </source>
</evidence>
<dbReference type="GO" id="GO:0005634">
    <property type="term" value="C:nucleus"/>
    <property type="evidence" value="ECO:0007669"/>
    <property type="project" value="UniProtKB-SubCell"/>
</dbReference>
<dbReference type="GO" id="GO:0046872">
    <property type="term" value="F:metal ion binding"/>
    <property type="evidence" value="ECO:0007669"/>
    <property type="project" value="UniProtKB-KW"/>
</dbReference>
<accession>A0A023GHV3</accession>
<protein>
    <submittedName>
        <fullName evidence="8">Putative lysine-specific demethylase 8</fullName>
    </submittedName>
</protein>
<proteinExistence type="evidence at transcript level"/>
<keyword evidence="4" id="KW-0560">Oxidoreductase</keyword>
<dbReference type="GO" id="GO:0032259">
    <property type="term" value="P:methylation"/>
    <property type="evidence" value="ECO:0007669"/>
    <property type="project" value="UniProtKB-KW"/>
</dbReference>
<keyword evidence="6" id="KW-0539">Nucleus</keyword>
<dbReference type="Gene3D" id="2.60.120.650">
    <property type="entry name" value="Cupin"/>
    <property type="match status" value="1"/>
</dbReference>
<dbReference type="EMBL" id="GBBM01001927">
    <property type="protein sequence ID" value="JAC33491.1"/>
    <property type="molecule type" value="mRNA"/>
</dbReference>
<sequence>MFIMTSLADKHLGCPVAFVTDDIVGDDEPVTFLLRKCVDFVNHPHACEDITVLQENFDTARAIRDMSWEMINIGHWKDVPLSWRRMYSYGSLLKALCELGLAKPMEDILYTCDMGLILGAPIMENILAKLAAKIHKELPELICSQDLKKVECETLPSLDLKFPVTRLACPSVEHFMTAYFKEEQPVIITKGMDYWPALSSQPWSIRHIVTVAGGRTVPVELGSRYTDEEWSQKLMTLASFVRTYILKEKIPELRDDICIPTYCCLAEKDEEPDINLWFGPEGTVSPLHHDPKTIF</sequence>
<feature type="domain" description="DM8" evidence="7">
    <location>
        <begin position="55"/>
        <end position="137"/>
    </location>
</feature>
<organism evidence="8">
    <name type="scientific">Amblyomma triste</name>
    <name type="common">Neotropical tick</name>
    <dbReference type="NCBI Taxonomy" id="251400"/>
    <lineage>
        <taxon>Eukaryota</taxon>
        <taxon>Metazoa</taxon>
        <taxon>Ecdysozoa</taxon>
        <taxon>Arthropoda</taxon>
        <taxon>Chelicerata</taxon>
        <taxon>Arachnida</taxon>
        <taxon>Acari</taxon>
        <taxon>Parasitiformes</taxon>
        <taxon>Ixodida</taxon>
        <taxon>Ixodoidea</taxon>
        <taxon>Ixodidae</taxon>
        <taxon>Amblyomminae</taxon>
        <taxon>Amblyomma</taxon>
    </lineage>
</organism>
<evidence type="ECO:0000256" key="4">
    <source>
        <dbReference type="ARBA" id="ARBA00023002"/>
    </source>
</evidence>
<name>A0A023GHV3_AMBTT</name>
<dbReference type="InterPro" id="IPR056520">
    <property type="entry name" value="ARM_KDM8_N"/>
</dbReference>
<evidence type="ECO:0000313" key="8">
    <source>
        <dbReference type="EMBL" id="JAC33491.1"/>
    </source>
</evidence>
<dbReference type="PANTHER" id="PTHR12461:SF106">
    <property type="entry name" value="BIFUNCTIONAL PEPTIDASE AND ARGINYL-HYDROXYLASE JMJD5"/>
    <property type="match status" value="1"/>
</dbReference>
<evidence type="ECO:0000256" key="1">
    <source>
        <dbReference type="ARBA" id="ARBA00001954"/>
    </source>
</evidence>
<dbReference type="PANTHER" id="PTHR12461">
    <property type="entry name" value="HYPOXIA-INDUCIBLE FACTOR 1 ALPHA INHIBITOR-RELATED"/>
    <property type="match status" value="1"/>
</dbReference>
<evidence type="ECO:0000259" key="7">
    <source>
        <dbReference type="Pfam" id="PF24472"/>
    </source>
</evidence>
<evidence type="ECO:0000256" key="3">
    <source>
        <dbReference type="ARBA" id="ARBA00022723"/>
    </source>
</evidence>
<evidence type="ECO:0000256" key="5">
    <source>
        <dbReference type="ARBA" id="ARBA00023004"/>
    </source>
</evidence>
<dbReference type="GO" id="GO:0051864">
    <property type="term" value="F:histone H3K36 demethylase activity"/>
    <property type="evidence" value="ECO:0007669"/>
    <property type="project" value="TreeGrafter"/>
</dbReference>
<keyword evidence="8" id="KW-0808">Transferase</keyword>
<dbReference type="SUPFAM" id="SSF51197">
    <property type="entry name" value="Clavaminate synthase-like"/>
    <property type="match status" value="1"/>
</dbReference>
<comment type="cofactor">
    <cofactor evidence="1">
        <name>Fe(2+)</name>
        <dbReference type="ChEBI" id="CHEBI:29033"/>
    </cofactor>
</comment>
<evidence type="ECO:0000256" key="6">
    <source>
        <dbReference type="ARBA" id="ARBA00023242"/>
    </source>
</evidence>
<dbReference type="AlphaFoldDB" id="A0A023GHV3"/>
<keyword evidence="8" id="KW-0489">Methyltransferase</keyword>
<reference evidence="8" key="1">
    <citation type="submission" date="2014-03" db="EMBL/GenBank/DDBJ databases">
        <title>The sialotranscriptome of Amblyomma triste, Amblyomma parvum and Amblyomma cajennense ticks, uncovered by 454-based RNA-seq.</title>
        <authorList>
            <person name="Garcia G.R."/>
            <person name="Gardinassi L.G."/>
            <person name="Ribeiro J.M."/>
            <person name="Anatriello E."/>
            <person name="Ferreira B.R."/>
            <person name="Moreira H.N."/>
            <person name="Mafra C."/>
            <person name="Olegario M.M."/>
            <person name="Szabo P.J."/>
            <person name="Miranda-Santos I.K."/>
            <person name="Maruyama S.R."/>
        </authorList>
    </citation>
    <scope>NUCLEOTIDE SEQUENCE</scope>
    <source>
        <strain evidence="8">Mato Grasso do Sul</strain>
        <tissue evidence="8">Salivary glands</tissue>
    </source>
</reference>